<dbReference type="Proteomes" id="UP001218412">
    <property type="component" value="Chromosome"/>
</dbReference>
<keyword evidence="1" id="KW-0812">Transmembrane</keyword>
<gene>
    <name evidence="3" type="ORF">JHW45_16730</name>
</gene>
<keyword evidence="1" id="KW-0472">Membrane</keyword>
<feature type="transmembrane region" description="Helical" evidence="1">
    <location>
        <begin position="48"/>
        <end position="69"/>
    </location>
</feature>
<feature type="transmembrane region" description="Helical" evidence="1">
    <location>
        <begin position="212"/>
        <end position="232"/>
    </location>
</feature>
<evidence type="ECO:0000256" key="1">
    <source>
        <dbReference type="SAM" id="Phobius"/>
    </source>
</evidence>
<proteinExistence type="predicted"/>
<feature type="signal peptide" evidence="2">
    <location>
        <begin position="1"/>
        <end position="17"/>
    </location>
</feature>
<feature type="transmembrane region" description="Helical" evidence="1">
    <location>
        <begin position="103"/>
        <end position="123"/>
    </location>
</feature>
<evidence type="ECO:0000313" key="3">
    <source>
        <dbReference type="EMBL" id="WCR10660.1"/>
    </source>
</evidence>
<organism evidence="3 4">
    <name type="scientific">Paracoccus stylophorae</name>
    <dbReference type="NCBI Taxonomy" id="659350"/>
    <lineage>
        <taxon>Bacteria</taxon>
        <taxon>Pseudomonadati</taxon>
        <taxon>Pseudomonadota</taxon>
        <taxon>Alphaproteobacteria</taxon>
        <taxon>Rhodobacterales</taxon>
        <taxon>Paracoccaceae</taxon>
        <taxon>Paracoccus</taxon>
    </lineage>
</organism>
<evidence type="ECO:0000256" key="2">
    <source>
        <dbReference type="SAM" id="SignalP"/>
    </source>
</evidence>
<dbReference type="Gene3D" id="1.20.1260.100">
    <property type="entry name" value="TspO/MBR protein"/>
    <property type="match status" value="1"/>
</dbReference>
<accession>A0ABY7SUY5</accession>
<keyword evidence="1" id="KW-1133">Transmembrane helix</keyword>
<reference evidence="3 4" key="1">
    <citation type="submission" date="2021-01" db="EMBL/GenBank/DDBJ databases">
        <title>Biogeographic distribution of Paracoccus.</title>
        <authorList>
            <person name="Hollensteiner J."/>
            <person name="Leineberger J."/>
            <person name="Brinkhoff T."/>
            <person name="Daniel R."/>
        </authorList>
    </citation>
    <scope>NUCLEOTIDE SEQUENCE [LARGE SCALE GENOMIC DNA]</scope>
    <source>
        <strain evidence="3 4">LMG25392</strain>
    </source>
</reference>
<evidence type="ECO:0000313" key="4">
    <source>
        <dbReference type="Proteomes" id="UP001218412"/>
    </source>
</evidence>
<feature type="chain" id="PRO_5047273594" evidence="2">
    <location>
        <begin position="18"/>
        <end position="235"/>
    </location>
</feature>
<feature type="transmembrane region" description="Helical" evidence="1">
    <location>
        <begin position="135"/>
        <end position="157"/>
    </location>
</feature>
<sequence>MKNPLAIAVLLAALAFAASPLIFQNFAGYDPGQFPVPQDDPPVQPAGWAFSIWGLIYVWLIAGAAFGLWRRPDDDHWRAMRPPLLASLSVGVFWLWVAARAPVWATVLILLMLVFALTAFLRAGRDDPLWQIRPVALYAGWLTAASGVSAGIVLGGYGIVSAPWAAVLCLAGVTVIALAVQRMKPGEWAYSAAVIWALLGVIAANLSPFNIVIVLIAVMGSVLLAAHGILGATRS</sequence>
<protein>
    <submittedName>
        <fullName evidence="3">Tryptophan-rich sensory protein</fullName>
    </submittedName>
</protein>
<feature type="transmembrane region" description="Helical" evidence="1">
    <location>
        <begin position="81"/>
        <end position="97"/>
    </location>
</feature>
<name>A0ABY7SUY5_9RHOB</name>
<feature type="transmembrane region" description="Helical" evidence="1">
    <location>
        <begin position="188"/>
        <end position="206"/>
    </location>
</feature>
<keyword evidence="2" id="KW-0732">Signal</keyword>
<feature type="transmembrane region" description="Helical" evidence="1">
    <location>
        <begin position="163"/>
        <end position="181"/>
    </location>
</feature>
<dbReference type="RefSeq" id="WP_272858727.1">
    <property type="nucleotide sequence ID" value="NZ_CP067134.1"/>
</dbReference>
<keyword evidence="4" id="KW-1185">Reference proteome</keyword>
<dbReference type="InterPro" id="IPR038330">
    <property type="entry name" value="TspO/MBR-related_sf"/>
</dbReference>
<dbReference type="EMBL" id="CP067134">
    <property type="protein sequence ID" value="WCR10660.1"/>
    <property type="molecule type" value="Genomic_DNA"/>
</dbReference>